<evidence type="ECO:0000256" key="1">
    <source>
        <dbReference type="ARBA" id="ARBA00022450"/>
    </source>
</evidence>
<proteinExistence type="predicted"/>
<keyword evidence="1" id="KW-0596">Phosphopantetheine</keyword>
<dbReference type="InterPro" id="IPR036736">
    <property type="entry name" value="ACP-like_sf"/>
</dbReference>
<protein>
    <submittedName>
        <fullName evidence="4">Acyl carrier protein</fullName>
    </submittedName>
</protein>
<dbReference type="PROSITE" id="PS50075">
    <property type="entry name" value="CARRIER"/>
    <property type="match status" value="1"/>
</dbReference>
<evidence type="ECO:0000256" key="2">
    <source>
        <dbReference type="ARBA" id="ARBA00022553"/>
    </source>
</evidence>
<name>A0AA48W7Z5_9BURK</name>
<dbReference type="EMBL" id="CP065053">
    <property type="protein sequence ID" value="QPI47873.1"/>
    <property type="molecule type" value="Genomic_DNA"/>
</dbReference>
<organism evidence="4 5">
    <name type="scientific">Massilia antarctica</name>
    <dbReference type="NCBI Taxonomy" id="2765360"/>
    <lineage>
        <taxon>Bacteria</taxon>
        <taxon>Pseudomonadati</taxon>
        <taxon>Pseudomonadota</taxon>
        <taxon>Betaproteobacteria</taxon>
        <taxon>Burkholderiales</taxon>
        <taxon>Oxalobacteraceae</taxon>
        <taxon>Telluria group</taxon>
        <taxon>Massilia</taxon>
    </lineage>
</organism>
<keyword evidence="2" id="KW-0597">Phosphoprotein</keyword>
<dbReference type="SUPFAM" id="SSF47336">
    <property type="entry name" value="ACP-like"/>
    <property type="match status" value="1"/>
</dbReference>
<feature type="domain" description="Carrier" evidence="3">
    <location>
        <begin position="7"/>
        <end position="82"/>
    </location>
</feature>
<reference evidence="4 5" key="1">
    <citation type="submission" date="2020-11" db="EMBL/GenBank/DDBJ databases">
        <authorList>
            <person name="Sun Q."/>
        </authorList>
    </citation>
    <scope>NUCLEOTIDE SEQUENCE [LARGE SCALE GENOMIC DNA]</scope>
    <source>
        <strain evidence="4 5">P8398</strain>
    </source>
</reference>
<dbReference type="RefSeq" id="WP_206087528.1">
    <property type="nucleotide sequence ID" value="NZ_CP065053.1"/>
</dbReference>
<evidence type="ECO:0000259" key="3">
    <source>
        <dbReference type="PROSITE" id="PS50075"/>
    </source>
</evidence>
<evidence type="ECO:0000313" key="5">
    <source>
        <dbReference type="Proteomes" id="UP000662888"/>
    </source>
</evidence>
<dbReference type="PROSITE" id="PS00012">
    <property type="entry name" value="PHOSPHOPANTETHEINE"/>
    <property type="match status" value="1"/>
</dbReference>
<dbReference type="InterPro" id="IPR009081">
    <property type="entry name" value="PP-bd_ACP"/>
</dbReference>
<gene>
    <name evidence="4" type="ORF">IV454_20155</name>
</gene>
<dbReference type="InterPro" id="IPR006162">
    <property type="entry name" value="Ppantetheine_attach_site"/>
</dbReference>
<evidence type="ECO:0000313" key="4">
    <source>
        <dbReference type="EMBL" id="QPI47873.1"/>
    </source>
</evidence>
<dbReference type="Proteomes" id="UP000662888">
    <property type="component" value="Chromosome"/>
</dbReference>
<dbReference type="Gene3D" id="1.10.1200.10">
    <property type="entry name" value="ACP-like"/>
    <property type="match status" value="1"/>
</dbReference>
<dbReference type="Pfam" id="PF00550">
    <property type="entry name" value="PP-binding"/>
    <property type="match status" value="1"/>
</dbReference>
<accession>A0AA48W7Z5</accession>
<sequence length="137" mass="14686">MTTTTPQEIEDTVRAIVAESLAIPASDVPPTVSLIGELGAESLDFLDIVFKLERTYGIQVTRGELERAARGDMSDDEFAPGGVISDAGLARLRELMPEVADQIKPGLHPGQILSLFTVQTFVHLVVGKLAQRSSNVA</sequence>
<keyword evidence="5" id="KW-1185">Reference proteome</keyword>